<keyword evidence="10" id="KW-0540">Nuclease</keyword>
<evidence type="ECO:0000256" key="3">
    <source>
        <dbReference type="ARBA" id="ARBA00004123"/>
    </source>
</evidence>
<evidence type="ECO:0000256" key="15">
    <source>
        <dbReference type="ARBA" id="ARBA00022946"/>
    </source>
</evidence>
<evidence type="ECO:0000256" key="1">
    <source>
        <dbReference type="ARBA" id="ARBA00000402"/>
    </source>
</evidence>
<evidence type="ECO:0000313" key="26">
    <source>
        <dbReference type="EMBL" id="CAD7086012.1"/>
    </source>
</evidence>
<dbReference type="GO" id="GO:0042781">
    <property type="term" value="F:3'-tRNA processing endoribonuclease activity"/>
    <property type="evidence" value="ECO:0007669"/>
    <property type="project" value="UniProtKB-EC"/>
</dbReference>
<dbReference type="InParanoid" id="A0A7R8YUP1"/>
<keyword evidence="15" id="KW-0809">Transit peptide</keyword>
<feature type="compositionally biased region" description="Low complexity" evidence="24">
    <location>
        <begin position="422"/>
        <end position="434"/>
    </location>
</feature>
<dbReference type="GO" id="GO:0046872">
    <property type="term" value="F:metal ion binding"/>
    <property type="evidence" value="ECO:0007669"/>
    <property type="project" value="UniProtKB-KW"/>
</dbReference>
<comment type="similarity">
    <text evidence="5">Belongs to the RNase Z family.</text>
</comment>
<dbReference type="FunFam" id="3.60.15.10:FF:000014">
    <property type="entry name" value="Zinc phosphodiesterase ELAC protein 2"/>
    <property type="match status" value="1"/>
</dbReference>
<keyword evidence="27" id="KW-1185">Reference proteome</keyword>
<dbReference type="CDD" id="cd07718">
    <property type="entry name" value="RNaseZ_ELAC1_ELAC2-C-term-like_MBL-fold"/>
    <property type="match status" value="1"/>
</dbReference>
<sequence>MIKLLTSHFRFKSTASQTYNLNRLLLNMSRKNDGNPGRSSPKRQQPPGKDKGTKYCPGTVTLQILGCGGSGSPGAVYLFTDQSRYLFNCGEGTQRLAHEHKTKLSRLEHIFLTRTSWERIGGLPGLSLTVQDAGVRNLTLHGPPGLDEIFKAMRRFVILKNLKVDAETCEERGVYEDEVMTVQYILIDKKPVKMLESSYKWSLSDLELDNTDYYEYENGRNSDSPSPPLVLDYNKREENVVICYICKLKPKPGALNLEKCVDKGVPPGPLLGQLKNGKDITLPDGTVVTAEEVTAPSDPGPVFIFIDIPSVEYLTYLKDKKYIFREYNSNASVDHNAALCVVHFSPAEIVNTEIYDDFMGDFPASTKHLVLNGSNKFSGYTAAHRIQWQLNQIDENIFPLLKECPDLKCDKLHISCKTMKFTPPSESSDTSTEELAAQTDSPEEKRDVCQDGYIDLTNSLTAYHLRPLKGLDRSNEAILDPASYLEEAYKINNFNESLELLKQEMAKARVHKNRETEFPKILFLGTGSCIPNKTRNVSSILIHSSPDACILLDCGEGTWGQMIRFYGEEEATDLLAKLKLIYISHLHADHHIGLINILNTRRDILGKTVEPIILLAPKQINAWLYFYNQRIEPIGDTFTLVSNDTLVQAPYTNPALSQMGIKSISTCLVRHCPFAYGIAIHFNNPQDPSDLIKITYSGDTAPCDDLVNLGNNSTLLLHEATMEDELVEEARRKRHSTVSEAIEQGRKMNAKYTILTHFSQRYAKIPRINTALAENVGVAFDNMEVTISELNLLHLMYPTLKILFSEHFEEMEQKALKRSMKLERKKQQLQEQGVAKCPTR</sequence>
<keyword evidence="9" id="KW-0819">tRNA processing</keyword>
<evidence type="ECO:0000256" key="22">
    <source>
        <dbReference type="ARBA" id="ARBA00046098"/>
    </source>
</evidence>
<evidence type="ECO:0000256" key="16">
    <source>
        <dbReference type="ARBA" id="ARBA00023128"/>
    </source>
</evidence>
<evidence type="ECO:0000256" key="13">
    <source>
        <dbReference type="ARBA" id="ARBA00022801"/>
    </source>
</evidence>
<feature type="region of interest" description="Disordered" evidence="24">
    <location>
        <begin position="422"/>
        <end position="444"/>
    </location>
</feature>
<keyword evidence="14" id="KW-0862">Zinc</keyword>
<dbReference type="Pfam" id="PF23023">
    <property type="entry name" value="Anti-Pycsar_Apyc1"/>
    <property type="match status" value="1"/>
</dbReference>
<evidence type="ECO:0000256" key="5">
    <source>
        <dbReference type="ARBA" id="ARBA00007823"/>
    </source>
</evidence>
<keyword evidence="12" id="KW-0255">Endonuclease</keyword>
<keyword evidence="17" id="KW-0539">Nucleus</keyword>
<dbReference type="GO" id="GO:1990180">
    <property type="term" value="P:mitochondrial tRNA 3'-end processing"/>
    <property type="evidence" value="ECO:0007669"/>
    <property type="project" value="TreeGrafter"/>
</dbReference>
<keyword evidence="13" id="KW-0378">Hydrolase</keyword>
<evidence type="ECO:0000256" key="12">
    <source>
        <dbReference type="ARBA" id="ARBA00022759"/>
    </source>
</evidence>
<dbReference type="Pfam" id="PF13691">
    <property type="entry name" value="Lactamase_B_4"/>
    <property type="match status" value="1"/>
</dbReference>
<keyword evidence="8" id="KW-0597">Phosphoprotein</keyword>
<evidence type="ECO:0000256" key="24">
    <source>
        <dbReference type="SAM" id="MobiDB-lite"/>
    </source>
</evidence>
<evidence type="ECO:0000256" key="11">
    <source>
        <dbReference type="ARBA" id="ARBA00022723"/>
    </source>
</evidence>
<dbReference type="GO" id="GO:0042645">
    <property type="term" value="C:mitochondrial nucleoid"/>
    <property type="evidence" value="ECO:0007669"/>
    <property type="project" value="UniProtKB-ARBA"/>
</dbReference>
<evidence type="ECO:0000256" key="7">
    <source>
        <dbReference type="ARBA" id="ARBA00013357"/>
    </source>
</evidence>
<evidence type="ECO:0000256" key="17">
    <source>
        <dbReference type="ARBA" id="ARBA00023242"/>
    </source>
</evidence>
<comment type="subcellular location">
    <subcellularLocation>
        <location evidence="4">Mitochondrion matrix</location>
    </subcellularLocation>
    <subcellularLocation>
        <location evidence="3">Nucleus</location>
    </subcellularLocation>
</comment>
<comment type="function">
    <text evidence="22">Zinc phosphodiesterase, which displays mitochondrial tRNA 3'-processing endonuclease activity. Involved in tRNA maturation, by removing a 3'-trailer from precursor tRNA. Associates with mitochondrial DNA complexes at the nucleoids to initiate RNA processing and ribosome assembly.</text>
</comment>
<keyword evidence="11" id="KW-0479">Metal-binding</keyword>
<dbReference type="SUPFAM" id="SSF56281">
    <property type="entry name" value="Metallo-hydrolase/oxidoreductase"/>
    <property type="match status" value="2"/>
</dbReference>
<comment type="catalytic activity">
    <reaction evidence="1">
        <text>Endonucleolytic cleavage of RNA, removing extra 3' nucleotides from tRNA precursor, generating 3' termini of tRNAs. A 3'-hydroxy group is left at the tRNA terminus and a 5'-phosphoryl group is left at the trailer molecule.</text>
        <dbReference type="EC" id="3.1.26.11"/>
    </reaction>
</comment>
<comment type="subunit">
    <text evidence="23">Homodimer. Interacts with PTCD1.</text>
</comment>
<dbReference type="InterPro" id="IPR027794">
    <property type="entry name" value="tRNase_Z_dom"/>
</dbReference>
<dbReference type="FunCoup" id="A0A7R8YUP1">
    <property type="interactions" value="1910"/>
</dbReference>
<reference evidence="26 27" key="1">
    <citation type="submission" date="2020-11" db="EMBL/GenBank/DDBJ databases">
        <authorList>
            <person name="Wallbank WR R."/>
            <person name="Pardo Diaz C."/>
            <person name="Kozak K."/>
            <person name="Martin S."/>
            <person name="Jiggins C."/>
            <person name="Moest M."/>
            <person name="Warren A I."/>
            <person name="Generalovic N T."/>
            <person name="Byers J.R.P. K."/>
            <person name="Montejo-Kovacevich G."/>
            <person name="Yen C E."/>
        </authorList>
    </citation>
    <scope>NUCLEOTIDE SEQUENCE [LARGE SCALE GENOMIC DNA]</scope>
</reference>
<dbReference type="Gene3D" id="3.60.15.10">
    <property type="entry name" value="Ribonuclease Z/Hydroxyacylglutathione hydrolase-like"/>
    <property type="match status" value="2"/>
</dbReference>
<gene>
    <name evidence="26" type="ORF">HERILL_LOCUS8814</name>
</gene>
<dbReference type="AlphaFoldDB" id="A0A7R8YUP1"/>
<evidence type="ECO:0000256" key="4">
    <source>
        <dbReference type="ARBA" id="ARBA00004305"/>
    </source>
</evidence>
<evidence type="ECO:0000256" key="21">
    <source>
        <dbReference type="ARBA" id="ARBA00032616"/>
    </source>
</evidence>
<dbReference type="PANTHER" id="PTHR12553:SF49">
    <property type="entry name" value="ZINC PHOSPHODIESTERASE ELAC PROTEIN 2"/>
    <property type="match status" value="1"/>
</dbReference>
<feature type="region of interest" description="Disordered" evidence="24">
    <location>
        <begin position="28"/>
        <end position="54"/>
    </location>
</feature>
<evidence type="ECO:0000256" key="9">
    <source>
        <dbReference type="ARBA" id="ARBA00022694"/>
    </source>
</evidence>
<evidence type="ECO:0000313" key="27">
    <source>
        <dbReference type="Proteomes" id="UP000594454"/>
    </source>
</evidence>
<protein>
    <recommendedName>
        <fullName evidence="7">Zinc phosphodiesterase ELAC protein 2</fullName>
        <ecNumber evidence="6">3.1.26.11</ecNumber>
    </recommendedName>
    <alternativeName>
        <fullName evidence="21">ElaC homolog protein 2</fullName>
    </alternativeName>
    <alternativeName>
        <fullName evidence="19">Ribonuclease Z 2</fullName>
    </alternativeName>
    <alternativeName>
        <fullName evidence="20">tRNA 3 endonuclease 2</fullName>
    </alternativeName>
    <alternativeName>
        <fullName evidence="18">tRNase Z 2</fullName>
    </alternativeName>
</protein>
<dbReference type="EMBL" id="LR899011">
    <property type="protein sequence ID" value="CAD7086012.1"/>
    <property type="molecule type" value="Genomic_DNA"/>
</dbReference>
<name>A0A7R8YUP1_HERIL</name>
<accession>A0A7R8YUP1</accession>
<evidence type="ECO:0000259" key="25">
    <source>
        <dbReference type="Pfam" id="PF13691"/>
    </source>
</evidence>
<organism evidence="26 27">
    <name type="scientific">Hermetia illucens</name>
    <name type="common">Black soldier fly</name>
    <dbReference type="NCBI Taxonomy" id="343691"/>
    <lineage>
        <taxon>Eukaryota</taxon>
        <taxon>Metazoa</taxon>
        <taxon>Ecdysozoa</taxon>
        <taxon>Arthropoda</taxon>
        <taxon>Hexapoda</taxon>
        <taxon>Insecta</taxon>
        <taxon>Pterygota</taxon>
        <taxon>Neoptera</taxon>
        <taxon>Endopterygota</taxon>
        <taxon>Diptera</taxon>
        <taxon>Brachycera</taxon>
        <taxon>Stratiomyomorpha</taxon>
        <taxon>Stratiomyidae</taxon>
        <taxon>Hermetiinae</taxon>
        <taxon>Hermetia</taxon>
    </lineage>
</organism>
<dbReference type="Proteomes" id="UP000594454">
    <property type="component" value="Chromosome 3"/>
</dbReference>
<dbReference type="EC" id="3.1.26.11" evidence="6"/>
<dbReference type="GO" id="GO:0005634">
    <property type="term" value="C:nucleus"/>
    <property type="evidence" value="ECO:0007669"/>
    <property type="project" value="UniProtKB-SubCell"/>
</dbReference>
<evidence type="ECO:0000256" key="19">
    <source>
        <dbReference type="ARBA" id="ARBA00030729"/>
    </source>
</evidence>
<keyword evidence="16" id="KW-0496">Mitochondrion</keyword>
<proteinExistence type="inferred from homology"/>
<dbReference type="OrthoDB" id="527344at2759"/>
<dbReference type="InterPro" id="IPR047151">
    <property type="entry name" value="RNZ2-like"/>
</dbReference>
<feature type="domain" description="tRNase Z endonuclease" evidence="25">
    <location>
        <begin position="74"/>
        <end position="122"/>
    </location>
</feature>
<evidence type="ECO:0000256" key="6">
    <source>
        <dbReference type="ARBA" id="ARBA00012477"/>
    </source>
</evidence>
<dbReference type="InterPro" id="IPR036866">
    <property type="entry name" value="RibonucZ/Hydroxyglut_hydro"/>
</dbReference>
<evidence type="ECO:0000256" key="23">
    <source>
        <dbReference type="ARBA" id="ARBA00047136"/>
    </source>
</evidence>
<evidence type="ECO:0000256" key="20">
    <source>
        <dbReference type="ARBA" id="ARBA00032104"/>
    </source>
</evidence>
<comment type="cofactor">
    <cofactor evidence="2">
        <name>Zn(2+)</name>
        <dbReference type="ChEBI" id="CHEBI:29105"/>
    </cofactor>
</comment>
<evidence type="ECO:0000256" key="14">
    <source>
        <dbReference type="ARBA" id="ARBA00022833"/>
    </source>
</evidence>
<evidence type="ECO:0000256" key="2">
    <source>
        <dbReference type="ARBA" id="ARBA00001947"/>
    </source>
</evidence>
<evidence type="ECO:0000256" key="8">
    <source>
        <dbReference type="ARBA" id="ARBA00022553"/>
    </source>
</evidence>
<dbReference type="PANTHER" id="PTHR12553">
    <property type="entry name" value="ZINC PHOSPHODIESTERASE ELAC PROTEIN 2"/>
    <property type="match status" value="1"/>
</dbReference>
<evidence type="ECO:0000256" key="18">
    <source>
        <dbReference type="ARBA" id="ARBA00030689"/>
    </source>
</evidence>
<evidence type="ECO:0000256" key="10">
    <source>
        <dbReference type="ARBA" id="ARBA00022722"/>
    </source>
</evidence>